<name>F4PVA9_CACFS</name>
<sequence>MATDSTSTSTPSRRNLMSDGARIWNGKCFVGMVLFKIYETEIKITSNNLKQSNMLDTIQ</sequence>
<evidence type="ECO:0000313" key="2">
    <source>
        <dbReference type="Proteomes" id="UP000007797"/>
    </source>
</evidence>
<dbReference type="KEGG" id="dfa:DFA_07030"/>
<organism evidence="1 2">
    <name type="scientific">Cavenderia fasciculata</name>
    <name type="common">Slime mold</name>
    <name type="synonym">Dictyostelium fasciculatum</name>
    <dbReference type="NCBI Taxonomy" id="261658"/>
    <lineage>
        <taxon>Eukaryota</taxon>
        <taxon>Amoebozoa</taxon>
        <taxon>Evosea</taxon>
        <taxon>Eumycetozoa</taxon>
        <taxon>Dictyostelia</taxon>
        <taxon>Acytosteliales</taxon>
        <taxon>Cavenderiaceae</taxon>
        <taxon>Cavenderia</taxon>
    </lineage>
</organism>
<proteinExistence type="predicted"/>
<gene>
    <name evidence="1" type="ORF">DFA_07030</name>
</gene>
<reference evidence="2" key="1">
    <citation type="journal article" date="2011" name="Genome Res.">
        <title>Phylogeny-wide analysis of social amoeba genomes highlights ancient origins for complex intercellular communication.</title>
        <authorList>
            <person name="Heidel A.J."/>
            <person name="Lawal H.M."/>
            <person name="Felder M."/>
            <person name="Schilde C."/>
            <person name="Helps N.R."/>
            <person name="Tunggal B."/>
            <person name="Rivero F."/>
            <person name="John U."/>
            <person name="Schleicher M."/>
            <person name="Eichinger L."/>
            <person name="Platzer M."/>
            <person name="Noegel A.A."/>
            <person name="Schaap P."/>
            <person name="Gloeckner G."/>
        </authorList>
    </citation>
    <scope>NUCLEOTIDE SEQUENCE [LARGE SCALE GENOMIC DNA]</scope>
    <source>
        <strain evidence="2">SH3</strain>
    </source>
</reference>
<dbReference type="AlphaFoldDB" id="F4PVA9"/>
<dbReference type="Proteomes" id="UP000007797">
    <property type="component" value="Unassembled WGS sequence"/>
</dbReference>
<protein>
    <submittedName>
        <fullName evidence="1">Uncharacterized protein</fullName>
    </submittedName>
</protein>
<dbReference type="EMBL" id="GL883013">
    <property type="protein sequence ID" value="EGG19923.1"/>
    <property type="molecule type" value="Genomic_DNA"/>
</dbReference>
<evidence type="ECO:0000313" key="1">
    <source>
        <dbReference type="EMBL" id="EGG19923.1"/>
    </source>
</evidence>
<dbReference type="RefSeq" id="XP_004366906.1">
    <property type="nucleotide sequence ID" value="XM_004366849.1"/>
</dbReference>
<accession>F4PVA9</accession>
<keyword evidence="2" id="KW-1185">Reference proteome</keyword>
<dbReference type="GeneID" id="14871901"/>